<reference evidence="1 2" key="1">
    <citation type="journal article" date="2017" name="Antonie Van Leeuwenhoek">
        <title>Phylogenomic resolution of the bacterial genus Pantoea and its relationship with Erwinia and Tatumella.</title>
        <authorList>
            <person name="Palmer M."/>
            <person name="Steenkamp E.T."/>
            <person name="Coetzee M.P."/>
            <person name="Chan W.Y."/>
            <person name="van Zyl E."/>
            <person name="De Maayer P."/>
            <person name="Coutinho T.A."/>
            <person name="Blom J."/>
            <person name="Smits T.H."/>
            <person name="Duffy B."/>
            <person name="Venter S.N."/>
        </authorList>
    </citation>
    <scope>NUCLEOTIDE SEQUENCE [LARGE SCALE GENOMIC DNA]</scope>
    <source>
        <strain evidence="1 2">LMG 26275</strain>
    </source>
</reference>
<gene>
    <name evidence="1" type="ORF">HA51_23415</name>
</gene>
<accession>A0A1X1CQM6</accession>
<evidence type="ECO:0000313" key="2">
    <source>
        <dbReference type="Proteomes" id="UP000193558"/>
    </source>
</evidence>
<organism evidence="1 2">
    <name type="scientific">Pantoea rwandensis</name>
    <dbReference type="NCBI Taxonomy" id="1076550"/>
    <lineage>
        <taxon>Bacteria</taxon>
        <taxon>Pseudomonadati</taxon>
        <taxon>Pseudomonadota</taxon>
        <taxon>Gammaproteobacteria</taxon>
        <taxon>Enterobacterales</taxon>
        <taxon>Erwiniaceae</taxon>
        <taxon>Pantoea</taxon>
    </lineage>
</organism>
<name>A0A1X1CQM6_9GAMM</name>
<proteinExistence type="predicted"/>
<comment type="caution">
    <text evidence="1">The sequence shown here is derived from an EMBL/GenBank/DDBJ whole genome shotgun (WGS) entry which is preliminary data.</text>
</comment>
<dbReference type="AlphaFoldDB" id="A0A1X1CQM6"/>
<dbReference type="EMBL" id="MLFR01000036">
    <property type="protein sequence ID" value="ORM66654.1"/>
    <property type="molecule type" value="Genomic_DNA"/>
</dbReference>
<protein>
    <submittedName>
        <fullName evidence="1">Uncharacterized protein</fullName>
    </submittedName>
</protein>
<evidence type="ECO:0000313" key="1">
    <source>
        <dbReference type="EMBL" id="ORM66654.1"/>
    </source>
</evidence>
<sequence>MTGKLCISSLAKRAGKKNLRICAGRCNQENFLMFTHQYLWDPDFSKVARWETISQTQQLPAKCNQQ</sequence>
<dbReference type="Proteomes" id="UP000193558">
    <property type="component" value="Unassembled WGS sequence"/>
</dbReference>